<name>A0A1H1KTS9_9FLAO</name>
<sequence>MMLYVVLFFTFFSLFLYVLLGGADFGAGIVELFSSRNDRQLNRDTIYKVMGPVWEANHIWLIILIVILWIAFPVYFNIIIIYLHIPLTLVLLGITIRGVAFIFRHYDAVVGASQVWYNRMFRFSSLITPIFLGMCFGTLVSGKIVITEDYSETSFAEIFMFPWLNVFTILTGLFYASLCAFLASTLLIGETTGEIRKLYSKKSAIFTIVLVIMGGLLLAYGLWNKVVFVQDFLSNAYSLSAVSLSALILIPLWKAIKEQHSLLTRFYAGFQVLLVIFAAVNTHFPNLIITSTGDINMMDETAPDSVIRVLGISLIIGGGIILPGLFHLMKSFNMISIPKNFTGEDD</sequence>
<dbReference type="PANTHER" id="PTHR43141">
    <property type="entry name" value="CYTOCHROME BD2 SUBUNIT II"/>
    <property type="match status" value="1"/>
</dbReference>
<dbReference type="STRING" id="1250231.SAMN04488552_0179"/>
<dbReference type="EMBL" id="LT629745">
    <property type="protein sequence ID" value="SDR65714.1"/>
    <property type="molecule type" value="Genomic_DNA"/>
</dbReference>
<feature type="transmembrane region" description="Helical" evidence="7">
    <location>
        <begin position="305"/>
        <end position="329"/>
    </location>
</feature>
<feature type="transmembrane region" description="Helical" evidence="7">
    <location>
        <begin position="54"/>
        <end position="72"/>
    </location>
</feature>
<reference evidence="8 9" key="1">
    <citation type="submission" date="2016-10" db="EMBL/GenBank/DDBJ databases">
        <authorList>
            <person name="Varghese N."/>
            <person name="Submissions S."/>
        </authorList>
    </citation>
    <scope>NUCLEOTIDE SEQUENCE [LARGE SCALE GENOMIC DNA]</scope>
    <source>
        <strain evidence="8 9">Mar_2010_102</strain>
    </source>
</reference>
<feature type="transmembrane region" description="Helical" evidence="7">
    <location>
        <begin position="235"/>
        <end position="253"/>
    </location>
</feature>
<accession>A0A1H1KTS9</accession>
<dbReference type="InterPro" id="IPR003317">
    <property type="entry name" value="Cyt-d_oxidase_su2"/>
</dbReference>
<dbReference type="GO" id="GO:0019646">
    <property type="term" value="P:aerobic electron transport chain"/>
    <property type="evidence" value="ECO:0007669"/>
    <property type="project" value="TreeGrafter"/>
</dbReference>
<comment type="similarity">
    <text evidence="2">Belongs to the cytochrome ubiquinol oxidase subunit 2 family.</text>
</comment>
<dbReference type="GO" id="GO:0070069">
    <property type="term" value="C:cytochrome complex"/>
    <property type="evidence" value="ECO:0007669"/>
    <property type="project" value="TreeGrafter"/>
</dbReference>
<feature type="transmembrane region" description="Helical" evidence="7">
    <location>
        <begin position="78"/>
        <end position="103"/>
    </location>
</feature>
<evidence type="ECO:0000256" key="3">
    <source>
        <dbReference type="ARBA" id="ARBA00022475"/>
    </source>
</evidence>
<dbReference type="PANTHER" id="PTHR43141:SF4">
    <property type="entry name" value="CYTOCHROME BD2 SUBUNIT II"/>
    <property type="match status" value="1"/>
</dbReference>
<dbReference type="Proteomes" id="UP000198858">
    <property type="component" value="Chromosome I"/>
</dbReference>
<comment type="subcellular location">
    <subcellularLocation>
        <location evidence="1">Cell membrane</location>
        <topology evidence="1">Multi-pass membrane protein</topology>
    </subcellularLocation>
</comment>
<feature type="transmembrane region" description="Helical" evidence="7">
    <location>
        <begin position="158"/>
        <end position="183"/>
    </location>
</feature>
<dbReference type="RefSeq" id="WP_244270341.1">
    <property type="nucleotide sequence ID" value="NZ_LT629745.1"/>
</dbReference>
<dbReference type="GO" id="GO:0009055">
    <property type="term" value="F:electron transfer activity"/>
    <property type="evidence" value="ECO:0007669"/>
    <property type="project" value="TreeGrafter"/>
</dbReference>
<evidence type="ECO:0000256" key="2">
    <source>
        <dbReference type="ARBA" id="ARBA00007543"/>
    </source>
</evidence>
<evidence type="ECO:0000256" key="5">
    <source>
        <dbReference type="ARBA" id="ARBA00022989"/>
    </source>
</evidence>
<feature type="transmembrane region" description="Helical" evidence="7">
    <location>
        <begin position="6"/>
        <end position="33"/>
    </location>
</feature>
<keyword evidence="6 7" id="KW-0472">Membrane</keyword>
<feature type="transmembrane region" description="Helical" evidence="7">
    <location>
        <begin position="204"/>
        <end position="223"/>
    </location>
</feature>
<organism evidence="8 9">
    <name type="scientific">Christiangramia echinicola</name>
    <dbReference type="NCBI Taxonomy" id="279359"/>
    <lineage>
        <taxon>Bacteria</taxon>
        <taxon>Pseudomonadati</taxon>
        <taxon>Bacteroidota</taxon>
        <taxon>Flavobacteriia</taxon>
        <taxon>Flavobacteriales</taxon>
        <taxon>Flavobacteriaceae</taxon>
        <taxon>Christiangramia</taxon>
    </lineage>
</organism>
<evidence type="ECO:0000256" key="6">
    <source>
        <dbReference type="ARBA" id="ARBA00023136"/>
    </source>
</evidence>
<protein>
    <submittedName>
        <fullName evidence="8">Cytochrome bd-I ubiquinol oxidase subunit 2 apoprotein</fullName>
    </submittedName>
</protein>
<keyword evidence="3" id="KW-1003">Cell membrane</keyword>
<keyword evidence="9" id="KW-1185">Reference proteome</keyword>
<evidence type="ECO:0000256" key="4">
    <source>
        <dbReference type="ARBA" id="ARBA00022692"/>
    </source>
</evidence>
<dbReference type="Pfam" id="PF02322">
    <property type="entry name" value="Cyt_bd_oxida_II"/>
    <property type="match status" value="1"/>
</dbReference>
<keyword evidence="4 7" id="KW-0812">Transmembrane</keyword>
<dbReference type="AlphaFoldDB" id="A0A1H1KTS9"/>
<dbReference type="GO" id="GO:0005886">
    <property type="term" value="C:plasma membrane"/>
    <property type="evidence" value="ECO:0007669"/>
    <property type="project" value="UniProtKB-SubCell"/>
</dbReference>
<evidence type="ECO:0000313" key="9">
    <source>
        <dbReference type="Proteomes" id="UP000198858"/>
    </source>
</evidence>
<gene>
    <name evidence="8" type="ORF">SAMN04488552_0179</name>
</gene>
<evidence type="ECO:0000256" key="7">
    <source>
        <dbReference type="SAM" id="Phobius"/>
    </source>
</evidence>
<dbReference type="GO" id="GO:0016682">
    <property type="term" value="F:oxidoreductase activity, acting on diphenols and related substances as donors, oxygen as acceptor"/>
    <property type="evidence" value="ECO:0007669"/>
    <property type="project" value="TreeGrafter"/>
</dbReference>
<evidence type="ECO:0000256" key="1">
    <source>
        <dbReference type="ARBA" id="ARBA00004651"/>
    </source>
</evidence>
<proteinExistence type="inferred from homology"/>
<feature type="transmembrane region" description="Helical" evidence="7">
    <location>
        <begin position="123"/>
        <end position="146"/>
    </location>
</feature>
<keyword evidence="5 7" id="KW-1133">Transmembrane helix</keyword>
<feature type="transmembrane region" description="Helical" evidence="7">
    <location>
        <begin position="265"/>
        <end position="285"/>
    </location>
</feature>
<evidence type="ECO:0000313" key="8">
    <source>
        <dbReference type="EMBL" id="SDR65714.1"/>
    </source>
</evidence>